<evidence type="ECO:0000256" key="1">
    <source>
        <dbReference type="ARBA" id="ARBA00001933"/>
    </source>
</evidence>
<dbReference type="Proteomes" id="UP000249282">
    <property type="component" value="Unassembled WGS sequence"/>
</dbReference>
<dbReference type="Proteomes" id="UP000276980">
    <property type="component" value="Chromosome"/>
</dbReference>
<evidence type="ECO:0000313" key="11">
    <source>
        <dbReference type="EMBL" id="MDH2173722.1"/>
    </source>
</evidence>
<reference evidence="9" key="5">
    <citation type="submission" date="2022-09" db="EMBL/GenBank/DDBJ databases">
        <title>Intensive care unit water sources are persistently colonized with multi-drug resistant bacteria and are the site of extensive horizontal gene transfer of antibiotic resistance genes.</title>
        <authorList>
            <person name="Diorio-Toth L."/>
        </authorList>
    </citation>
    <scope>NUCLEOTIDE SEQUENCE</scope>
    <source>
        <strain evidence="11">GD03649</strain>
        <strain evidence="9">GD03885</strain>
        <strain evidence="10">GD03920</strain>
    </source>
</reference>
<evidence type="ECO:0000256" key="6">
    <source>
        <dbReference type="ARBA" id="ARBA00026106"/>
    </source>
</evidence>
<evidence type="ECO:0000313" key="16">
    <source>
        <dbReference type="Proteomes" id="UP000249282"/>
    </source>
</evidence>
<dbReference type="InterPro" id="IPR051926">
    <property type="entry name" value="Ala_Aminotransferase"/>
</dbReference>
<comment type="cofactor">
    <cofactor evidence="1">
        <name>pyridoxal 5'-phosphate</name>
        <dbReference type="ChEBI" id="CHEBI:597326"/>
    </cofactor>
</comment>
<dbReference type="InterPro" id="IPR015421">
    <property type="entry name" value="PyrdxlP-dep_Trfase_major"/>
</dbReference>
<reference evidence="8 17" key="2">
    <citation type="submission" date="2017-06" db="EMBL/GenBank/DDBJ databases">
        <title>Complete Genome Sequence of the Carbazole-Degrading Bacterium Acinetobacter johnsonii IC001.</title>
        <authorList>
            <person name="Vejarano F."/>
            <person name="Suzuki-Minakuchi C."/>
            <person name="Ohtsubo Y."/>
            <person name="Tsuda M."/>
            <person name="Okada K."/>
            <person name="Nojiri H."/>
        </authorList>
    </citation>
    <scope>NUCLEOTIDE SEQUENCE [LARGE SCALE GENOMIC DNA]</scope>
    <source>
        <strain evidence="8 17">IC001</strain>
    </source>
</reference>
<dbReference type="InterPro" id="IPR015424">
    <property type="entry name" value="PyrdxlP-dep_Trfase"/>
</dbReference>
<dbReference type="EMBL" id="FUUY01000019">
    <property type="protein sequence ID" value="SJX23797.1"/>
    <property type="molecule type" value="Genomic_DNA"/>
</dbReference>
<protein>
    <recommendedName>
        <fullName evidence="6">alanine transaminase</fullName>
        <ecNumber evidence="6">2.6.1.2</ecNumber>
    </recommendedName>
</protein>
<dbReference type="RefSeq" id="WP_005399616.1">
    <property type="nucleotide sequence ID" value="NZ_BKWH01000043.1"/>
</dbReference>
<dbReference type="Proteomes" id="UP000196240">
    <property type="component" value="Unassembled WGS sequence"/>
</dbReference>
<dbReference type="EMBL" id="RHXE01000039">
    <property type="protein sequence ID" value="RSE21288.1"/>
    <property type="molecule type" value="Genomic_DNA"/>
</dbReference>
<evidence type="ECO:0000313" key="10">
    <source>
        <dbReference type="EMBL" id="MDH0969541.1"/>
    </source>
</evidence>
<gene>
    <name evidence="14" type="primary">alaA</name>
    <name evidence="14" type="ORF">ACNJC6_03477</name>
    <name evidence="8" type="ORF">CFH90_09025</name>
    <name evidence="12" type="ORF">DI542_07890</name>
    <name evidence="13" type="ORF">EGT73_13875</name>
    <name evidence="10" type="ORF">N5C10_09825</name>
    <name evidence="9" type="ORF">N5C97_06590</name>
    <name evidence="11" type="ORF">N5J46_15090</name>
</gene>
<keyword evidence="14" id="KW-0670">Pyruvate</keyword>
<evidence type="ECO:0000256" key="3">
    <source>
        <dbReference type="ARBA" id="ARBA00022576"/>
    </source>
</evidence>
<dbReference type="Pfam" id="PF00155">
    <property type="entry name" value="Aminotran_1_2"/>
    <property type="match status" value="1"/>
</dbReference>
<dbReference type="PANTHER" id="PTHR43488">
    <property type="entry name" value="GLUTAMATE-PYRUVATE AMINOTRANSFERASE ALAA"/>
    <property type="match status" value="1"/>
</dbReference>
<feature type="domain" description="Aminotransferase class I/classII large" evidence="7">
    <location>
        <begin position="107"/>
        <end position="467"/>
    </location>
</feature>
<evidence type="ECO:0000313" key="12">
    <source>
        <dbReference type="EMBL" id="PZQ90339.1"/>
    </source>
</evidence>
<dbReference type="Gene3D" id="3.40.640.10">
    <property type="entry name" value="Type I PLP-dependent aspartate aminotransferase-like (Major domain)"/>
    <property type="match status" value="1"/>
</dbReference>
<name>A0A0W8H0L3_ACIJO</name>
<dbReference type="GO" id="GO:0030170">
    <property type="term" value="F:pyridoxal phosphate binding"/>
    <property type="evidence" value="ECO:0007669"/>
    <property type="project" value="InterPro"/>
</dbReference>
<dbReference type="Proteomes" id="UP001160116">
    <property type="component" value="Unassembled WGS sequence"/>
</dbReference>
<dbReference type="EMBL" id="JAOCCL010000012">
    <property type="protein sequence ID" value="MDH0826166.1"/>
    <property type="molecule type" value="Genomic_DNA"/>
</dbReference>
<dbReference type="Proteomes" id="UP001162261">
    <property type="component" value="Unassembled WGS sequence"/>
</dbReference>
<comment type="similarity">
    <text evidence="2">Belongs to the class-I pyridoxal-phosphate-dependent aminotransferase family.</text>
</comment>
<keyword evidence="5" id="KW-0663">Pyridoxal phosphate</keyword>
<dbReference type="CDD" id="cd00609">
    <property type="entry name" value="AAT_like"/>
    <property type="match status" value="1"/>
</dbReference>
<dbReference type="EMBL" id="JAOCBE010000001">
    <property type="protein sequence ID" value="MDH0969541.1"/>
    <property type="molecule type" value="Genomic_DNA"/>
</dbReference>
<evidence type="ECO:0000256" key="5">
    <source>
        <dbReference type="ARBA" id="ARBA00022898"/>
    </source>
</evidence>
<evidence type="ECO:0000313" key="9">
    <source>
        <dbReference type="EMBL" id="MDH0826166.1"/>
    </source>
</evidence>
<dbReference type="AlphaFoldDB" id="A0A0W8H0L3"/>
<dbReference type="PANTHER" id="PTHR43488:SF2">
    <property type="entry name" value="GLUTAMATE-PYRUVATE AMINOTRANSFERASE ALAA"/>
    <property type="match status" value="1"/>
</dbReference>
<dbReference type="GO" id="GO:0004021">
    <property type="term" value="F:L-alanine:2-oxoglutarate aminotransferase activity"/>
    <property type="evidence" value="ECO:0007669"/>
    <property type="project" value="UniProtKB-EC"/>
</dbReference>
<reference evidence="14 15" key="1">
    <citation type="submission" date="2017-02" db="EMBL/GenBank/DDBJ databases">
        <authorList>
            <person name="Peterson S.W."/>
        </authorList>
    </citation>
    <scope>NUCLEOTIDE SEQUENCE [LARGE SCALE GENOMIC DNA]</scope>
    <source>
        <strain evidence="14">C6</strain>
    </source>
</reference>
<dbReference type="EC" id="2.6.1.2" evidence="6"/>
<evidence type="ECO:0000313" key="13">
    <source>
        <dbReference type="EMBL" id="RSE21288.1"/>
    </source>
</evidence>
<dbReference type="InterPro" id="IPR004839">
    <property type="entry name" value="Aminotransferase_I/II_large"/>
</dbReference>
<dbReference type="Proteomes" id="UP001159915">
    <property type="component" value="Unassembled WGS sequence"/>
</dbReference>
<reference evidence="12 16" key="3">
    <citation type="submission" date="2017-11" db="EMBL/GenBank/DDBJ databases">
        <title>Infants hospitalized years apart are colonized by the same room-sourced microbial strains.</title>
        <authorList>
            <person name="Brooks B."/>
            <person name="Olm M.R."/>
            <person name="Firek B.A."/>
            <person name="Baker R."/>
            <person name="Thomas B.C."/>
            <person name="Morowitz M.J."/>
            <person name="Banfield J.F."/>
        </authorList>
    </citation>
    <scope>NUCLEOTIDE SEQUENCE [LARGE SCALE GENOMIC DNA]</scope>
    <source>
        <strain evidence="12">S2_003_000_R3_20</strain>
    </source>
</reference>
<evidence type="ECO:0000313" key="17">
    <source>
        <dbReference type="Proteomes" id="UP000276980"/>
    </source>
</evidence>
<dbReference type="EMBL" id="QFQJ01000035">
    <property type="protein sequence ID" value="PZQ90339.1"/>
    <property type="molecule type" value="Genomic_DNA"/>
</dbReference>
<dbReference type="InterPro" id="IPR015422">
    <property type="entry name" value="PyrdxlP-dep_Trfase_small"/>
</dbReference>
<dbReference type="EMBL" id="JAOCLH010000038">
    <property type="protein sequence ID" value="MDH2173722.1"/>
    <property type="molecule type" value="Genomic_DNA"/>
</dbReference>
<evidence type="ECO:0000313" key="14">
    <source>
        <dbReference type="EMBL" id="SJX23797.1"/>
    </source>
</evidence>
<evidence type="ECO:0000256" key="2">
    <source>
        <dbReference type="ARBA" id="ARBA00007441"/>
    </source>
</evidence>
<evidence type="ECO:0000256" key="4">
    <source>
        <dbReference type="ARBA" id="ARBA00022679"/>
    </source>
</evidence>
<evidence type="ECO:0000259" key="7">
    <source>
        <dbReference type="Pfam" id="PF00155"/>
    </source>
</evidence>
<evidence type="ECO:0000313" key="18">
    <source>
        <dbReference type="Proteomes" id="UP000277537"/>
    </source>
</evidence>
<proteinExistence type="inferred from homology"/>
<sequence>MSQKKSVIFKHLLPVIKQYQQVGFTHEKIVALLRDEHDLDLVTTETFKSYLYRYAKVTSTLSENIKMPNTLHTPREIKKSSKLEHVCYDIRGPVLRAANEMEEAGHKIIKLNIGNPAPFGFEAPQEIINDVALNLPNAVGYTDSKGIFPARKAICQYYQQKGILDMHVNDVYIGNGVSELIVMAMQGLLDDGDEMLVPMPDYPLWTAAVNLSGGTAIHYKCDEENFWYPDIADMESKITPRTRGIVIINPNNPTGAVYPRHVLEQIVALAKKHDLILFADEIYDKIVYDGIEHVSVAALAGDQLCISFNGLSKAYRIAGYRSGWMAITGDKSRAVDYIEGLDMLASMRLCANHQAQYAIQTALGGYQSINDLIRPGGRLYEQRNIAWQMLNDIPGVSCVKPEGAMYCFPKLDPEIYPVQDDEKLMLDLLRAEKVLLVQGTGFNWPTPDHFRVVFLPAENELREAITRVGRFLAKMR</sequence>
<dbReference type="EMBL" id="CP022298">
    <property type="protein sequence ID" value="AZN64152.1"/>
    <property type="molecule type" value="Genomic_DNA"/>
</dbReference>
<dbReference type="Gene3D" id="3.90.1150.10">
    <property type="entry name" value="Aspartate Aminotransferase, domain 1"/>
    <property type="match status" value="1"/>
</dbReference>
<evidence type="ECO:0000313" key="15">
    <source>
        <dbReference type="Proteomes" id="UP000196240"/>
    </source>
</evidence>
<organism evidence="14 15">
    <name type="scientific">Acinetobacter johnsonii</name>
    <dbReference type="NCBI Taxonomy" id="40214"/>
    <lineage>
        <taxon>Bacteria</taxon>
        <taxon>Pseudomonadati</taxon>
        <taxon>Pseudomonadota</taxon>
        <taxon>Gammaproteobacteria</taxon>
        <taxon>Moraxellales</taxon>
        <taxon>Moraxellaceae</taxon>
        <taxon>Acinetobacter</taxon>
    </lineage>
</organism>
<keyword evidence="3 14" id="KW-0032">Aminotransferase</keyword>
<dbReference type="SUPFAM" id="SSF53383">
    <property type="entry name" value="PLP-dependent transferases"/>
    <property type="match status" value="1"/>
</dbReference>
<reference evidence="13 18" key="4">
    <citation type="submission" date="2018-10" db="EMBL/GenBank/DDBJ databases">
        <title>Transmission dynamics of multidrug resistant bacteria on intensive care unit surfaces.</title>
        <authorList>
            <person name="D'Souza A.W."/>
            <person name="Potter R.F."/>
            <person name="Wallace M."/>
            <person name="Shupe A."/>
            <person name="Patel S."/>
            <person name="Sun S."/>
            <person name="Gul D."/>
            <person name="Kwon J.H."/>
            <person name="Andleeb S."/>
            <person name="Burnham C.-A.D."/>
            <person name="Dantas G."/>
        </authorList>
    </citation>
    <scope>NUCLEOTIDE SEQUENCE [LARGE SCALE GENOMIC DNA]</scope>
    <source>
        <strain evidence="13 18">AJ_385</strain>
    </source>
</reference>
<dbReference type="Proteomes" id="UP000277537">
    <property type="component" value="Unassembled WGS sequence"/>
</dbReference>
<evidence type="ECO:0000313" key="8">
    <source>
        <dbReference type="EMBL" id="AZN64152.1"/>
    </source>
</evidence>
<keyword evidence="4 14" id="KW-0808">Transferase</keyword>
<accession>A0A0W8H0L3</accession>